<name>A0A7J7BT51_TRIWF</name>
<reference evidence="6 7" key="1">
    <citation type="journal article" date="2020" name="Nat. Commun.">
        <title>Genome of Tripterygium wilfordii and identification of cytochrome P450 involved in triptolide biosynthesis.</title>
        <authorList>
            <person name="Tu L."/>
            <person name="Su P."/>
            <person name="Zhang Z."/>
            <person name="Gao L."/>
            <person name="Wang J."/>
            <person name="Hu T."/>
            <person name="Zhou J."/>
            <person name="Zhang Y."/>
            <person name="Zhao Y."/>
            <person name="Liu Y."/>
            <person name="Song Y."/>
            <person name="Tong Y."/>
            <person name="Lu Y."/>
            <person name="Yang J."/>
            <person name="Xu C."/>
            <person name="Jia M."/>
            <person name="Peters R.J."/>
            <person name="Huang L."/>
            <person name="Gao W."/>
        </authorList>
    </citation>
    <scope>NUCLEOTIDE SEQUENCE [LARGE SCALE GENOMIC DNA]</scope>
    <source>
        <strain evidence="7">cv. XIE 37</strain>
        <tissue evidence="6">Leaf</tissue>
    </source>
</reference>
<evidence type="ECO:0000256" key="1">
    <source>
        <dbReference type="ARBA" id="ARBA00023012"/>
    </source>
</evidence>
<feature type="modified residue" description="4-aspartylphosphate" evidence="4">
    <location>
        <position position="100"/>
    </location>
</feature>
<dbReference type="InterPro" id="IPR001789">
    <property type="entry name" value="Sig_transdc_resp-reg_receiver"/>
</dbReference>
<dbReference type="InterPro" id="IPR011006">
    <property type="entry name" value="CheY-like_superfamily"/>
</dbReference>
<sequence>MKMNNKKNIMGQFLRKLTLNFLVDRVGIDHFISDYEEVHVLAIDDNLVDRMVIERLLKITSCKVMAVDSGIRVLQFLGLDEENNCSVGFDSLKVDLIITDYCIRVSEENQGIVCLERDSSGNHVI</sequence>
<dbReference type="PANTHER" id="PTHR43874:SF50">
    <property type="entry name" value="TWO-COMPONENT RESPONSE REGULATOR ARR3-RELATED"/>
    <property type="match status" value="1"/>
</dbReference>
<evidence type="ECO:0000256" key="3">
    <source>
        <dbReference type="ARBA" id="ARBA00023163"/>
    </source>
</evidence>
<proteinExistence type="predicted"/>
<gene>
    <name evidence="6" type="ORF">HS088_TW0G00021</name>
</gene>
<dbReference type="InterPro" id="IPR045279">
    <property type="entry name" value="ARR-like"/>
</dbReference>
<feature type="domain" description="Response regulatory" evidence="5">
    <location>
        <begin position="39"/>
        <end position="125"/>
    </location>
</feature>
<keyword evidence="3" id="KW-0804">Transcription</keyword>
<evidence type="ECO:0000259" key="5">
    <source>
        <dbReference type="PROSITE" id="PS50110"/>
    </source>
</evidence>
<comment type="caution">
    <text evidence="6">The sequence shown here is derived from an EMBL/GenBank/DDBJ whole genome shotgun (WGS) entry which is preliminary data.</text>
</comment>
<dbReference type="EMBL" id="JAAARO010000204">
    <property type="protein sequence ID" value="KAF5725279.1"/>
    <property type="molecule type" value="Genomic_DNA"/>
</dbReference>
<dbReference type="SUPFAM" id="SSF52172">
    <property type="entry name" value="CheY-like"/>
    <property type="match status" value="1"/>
</dbReference>
<organism evidence="6 7">
    <name type="scientific">Tripterygium wilfordii</name>
    <name type="common">Thunder God vine</name>
    <dbReference type="NCBI Taxonomy" id="458696"/>
    <lineage>
        <taxon>Eukaryota</taxon>
        <taxon>Viridiplantae</taxon>
        <taxon>Streptophyta</taxon>
        <taxon>Embryophyta</taxon>
        <taxon>Tracheophyta</taxon>
        <taxon>Spermatophyta</taxon>
        <taxon>Magnoliopsida</taxon>
        <taxon>eudicotyledons</taxon>
        <taxon>Gunneridae</taxon>
        <taxon>Pentapetalae</taxon>
        <taxon>rosids</taxon>
        <taxon>fabids</taxon>
        <taxon>Celastrales</taxon>
        <taxon>Celastraceae</taxon>
        <taxon>Tripterygium</taxon>
    </lineage>
</organism>
<evidence type="ECO:0000313" key="7">
    <source>
        <dbReference type="Proteomes" id="UP000593562"/>
    </source>
</evidence>
<keyword evidence="1" id="KW-0902">Two-component regulatory system</keyword>
<dbReference type="PANTHER" id="PTHR43874">
    <property type="entry name" value="TWO-COMPONENT RESPONSE REGULATOR"/>
    <property type="match status" value="1"/>
</dbReference>
<dbReference type="Proteomes" id="UP000593562">
    <property type="component" value="Unassembled WGS sequence"/>
</dbReference>
<evidence type="ECO:0000256" key="4">
    <source>
        <dbReference type="PROSITE-ProRule" id="PRU00169"/>
    </source>
</evidence>
<dbReference type="AlphaFoldDB" id="A0A7J7BT51"/>
<dbReference type="PROSITE" id="PS50110">
    <property type="entry name" value="RESPONSE_REGULATORY"/>
    <property type="match status" value="1"/>
</dbReference>
<keyword evidence="7" id="KW-1185">Reference proteome</keyword>
<dbReference type="GO" id="GO:0009736">
    <property type="term" value="P:cytokinin-activated signaling pathway"/>
    <property type="evidence" value="ECO:0007669"/>
    <property type="project" value="InterPro"/>
</dbReference>
<protein>
    <submittedName>
        <fullName evidence="6">Two-component response regulator</fullName>
    </submittedName>
</protein>
<accession>A0A7J7BT51</accession>
<evidence type="ECO:0000256" key="2">
    <source>
        <dbReference type="ARBA" id="ARBA00023015"/>
    </source>
</evidence>
<keyword evidence="4" id="KW-0597">Phosphoprotein</keyword>
<dbReference type="InParanoid" id="A0A7J7BT51"/>
<keyword evidence="2" id="KW-0805">Transcription regulation</keyword>
<dbReference type="GO" id="GO:0000160">
    <property type="term" value="P:phosphorelay signal transduction system"/>
    <property type="evidence" value="ECO:0007669"/>
    <property type="project" value="UniProtKB-KW"/>
</dbReference>
<dbReference type="Gene3D" id="3.40.50.2300">
    <property type="match status" value="1"/>
</dbReference>
<evidence type="ECO:0000313" key="6">
    <source>
        <dbReference type="EMBL" id="KAF5725279.1"/>
    </source>
</evidence>